<dbReference type="InterPro" id="IPR011576">
    <property type="entry name" value="Pyridox_Oxase_N"/>
</dbReference>
<name>A0A7X2H7P0_9BACL</name>
<proteinExistence type="predicted"/>
<accession>A0A7X2H7P0</accession>
<dbReference type="PANTHER" id="PTHR42815:SF2">
    <property type="entry name" value="FAD-BINDING, PUTATIVE (AFU_ORTHOLOGUE AFUA_6G07600)-RELATED"/>
    <property type="match status" value="1"/>
</dbReference>
<dbReference type="InterPro" id="IPR012349">
    <property type="entry name" value="Split_barrel_FMN-bd"/>
</dbReference>
<gene>
    <name evidence="2" type="ORF">GJB61_19045</name>
</gene>
<organism evidence="2 3">
    <name type="scientific">Paenibacillus monticola</name>
    <dbReference type="NCBI Taxonomy" id="2666075"/>
    <lineage>
        <taxon>Bacteria</taxon>
        <taxon>Bacillati</taxon>
        <taxon>Bacillota</taxon>
        <taxon>Bacilli</taxon>
        <taxon>Bacillales</taxon>
        <taxon>Paenibacillaceae</taxon>
        <taxon>Paenibacillus</taxon>
    </lineage>
</organism>
<dbReference type="RefSeq" id="WP_154120587.1">
    <property type="nucleotide sequence ID" value="NZ_WJXB01000007.1"/>
</dbReference>
<feature type="domain" description="Pyridoxamine 5'-phosphate oxidase N-terminal" evidence="1">
    <location>
        <begin position="163"/>
        <end position="255"/>
    </location>
</feature>
<dbReference type="Proteomes" id="UP000463051">
    <property type="component" value="Unassembled WGS sequence"/>
</dbReference>
<reference evidence="2 3" key="1">
    <citation type="submission" date="2019-11" db="EMBL/GenBank/DDBJ databases">
        <title>Paenibacillus monticola sp. nov., a novel PGPR strain isolated from mountain sample in China.</title>
        <authorList>
            <person name="Zhao Q."/>
            <person name="Li H.-P."/>
            <person name="Zhang J.-L."/>
        </authorList>
    </citation>
    <scope>NUCLEOTIDE SEQUENCE [LARGE SCALE GENOMIC DNA]</scope>
    <source>
        <strain evidence="2 3">LC-T2</strain>
    </source>
</reference>
<dbReference type="Pfam" id="PF01243">
    <property type="entry name" value="PNPOx_N"/>
    <property type="match status" value="1"/>
</dbReference>
<dbReference type="Gene3D" id="2.30.110.10">
    <property type="entry name" value="Electron Transport, Fmn-binding Protein, Chain A"/>
    <property type="match status" value="1"/>
</dbReference>
<evidence type="ECO:0000313" key="3">
    <source>
        <dbReference type="Proteomes" id="UP000463051"/>
    </source>
</evidence>
<dbReference type="AlphaFoldDB" id="A0A7X2H7P0"/>
<comment type="caution">
    <text evidence="2">The sequence shown here is derived from an EMBL/GenBank/DDBJ whole genome shotgun (WGS) entry which is preliminary data.</text>
</comment>
<keyword evidence="3" id="KW-1185">Reference proteome</keyword>
<dbReference type="PANTHER" id="PTHR42815">
    <property type="entry name" value="FAD-BINDING, PUTATIVE (AFU_ORTHOLOGUE AFUA_6G07600)-RELATED"/>
    <property type="match status" value="1"/>
</dbReference>
<evidence type="ECO:0000259" key="1">
    <source>
        <dbReference type="Pfam" id="PF01243"/>
    </source>
</evidence>
<dbReference type="SUPFAM" id="SSF50475">
    <property type="entry name" value="FMN-binding split barrel"/>
    <property type="match status" value="1"/>
</dbReference>
<sequence length="299" mass="33579">MSYHPDEIRVQELAGVRHIAERNQGIHTDIPPLAQQFLEAQPFLIVGAAQEDGRMWASALFGQPGFLQGLDSYSLRIQALPAPQDPFYNSMSVGNKLGTLAIDFATRRRMRTNGFIHEIHENNFIFQALEVYSNCPKYIQTRDWSIDDKSKEERHYTRLTALNEETKGLIAAADTFFITSHHPQYGADASHRGGMPGFVRILDDRTISFPDYKGNAMFNTLGNLSGYPQAGLLFLDFNSGRMLQLSGTVEVQWELDDTSGSPMIERTVCFHIEQGMLTAHGMPLSWSFGSYSPANPQIE</sequence>
<evidence type="ECO:0000313" key="2">
    <source>
        <dbReference type="EMBL" id="MRN55079.1"/>
    </source>
</evidence>
<dbReference type="EMBL" id="WJXB01000007">
    <property type="protein sequence ID" value="MRN55079.1"/>
    <property type="molecule type" value="Genomic_DNA"/>
</dbReference>
<protein>
    <submittedName>
        <fullName evidence="2">Pyridoxamine 5-phosphate oxidase</fullName>
    </submittedName>
</protein>